<accession>A0A9P8Q345</accession>
<evidence type="ECO:0000313" key="3">
    <source>
        <dbReference type="Proteomes" id="UP000774326"/>
    </source>
</evidence>
<feature type="compositionally biased region" description="Basic and acidic residues" evidence="1">
    <location>
        <begin position="498"/>
        <end position="512"/>
    </location>
</feature>
<protein>
    <submittedName>
        <fullName evidence="2">Uncharacterized protein</fullName>
    </submittedName>
</protein>
<comment type="caution">
    <text evidence="2">The sequence shown here is derived from an EMBL/GenBank/DDBJ whole genome shotgun (WGS) entry which is preliminary data.</text>
</comment>
<dbReference type="AlphaFoldDB" id="A0A9P8Q345"/>
<evidence type="ECO:0000313" key="2">
    <source>
        <dbReference type="EMBL" id="KAH3683357.1"/>
    </source>
</evidence>
<feature type="compositionally biased region" description="Acidic residues" evidence="1">
    <location>
        <begin position="358"/>
        <end position="369"/>
    </location>
</feature>
<reference evidence="2" key="1">
    <citation type="journal article" date="2021" name="Open Biol.">
        <title>Shared evolutionary footprints suggest mitochondrial oxidative damage underlies multiple complex I losses in fungi.</title>
        <authorList>
            <person name="Schikora-Tamarit M.A."/>
            <person name="Marcet-Houben M."/>
            <person name="Nosek J."/>
            <person name="Gabaldon T."/>
        </authorList>
    </citation>
    <scope>NUCLEOTIDE SEQUENCE</scope>
    <source>
        <strain evidence="2">CBS2887</strain>
    </source>
</reference>
<reference evidence="2" key="2">
    <citation type="submission" date="2021-01" db="EMBL/GenBank/DDBJ databases">
        <authorList>
            <person name="Schikora-Tamarit M.A."/>
        </authorList>
    </citation>
    <scope>NUCLEOTIDE SEQUENCE</scope>
    <source>
        <strain evidence="2">CBS2887</strain>
    </source>
</reference>
<dbReference type="EMBL" id="JAEUBG010003160">
    <property type="protein sequence ID" value="KAH3683357.1"/>
    <property type="molecule type" value="Genomic_DNA"/>
</dbReference>
<dbReference type="Proteomes" id="UP000774326">
    <property type="component" value="Unassembled WGS sequence"/>
</dbReference>
<evidence type="ECO:0000256" key="1">
    <source>
        <dbReference type="SAM" id="MobiDB-lite"/>
    </source>
</evidence>
<name>A0A9P8Q345_WICPI</name>
<gene>
    <name evidence="2" type="ORF">WICPIJ_005680</name>
</gene>
<feature type="region of interest" description="Disordered" evidence="1">
    <location>
        <begin position="498"/>
        <end position="546"/>
    </location>
</feature>
<feature type="region of interest" description="Disordered" evidence="1">
    <location>
        <begin position="405"/>
        <end position="485"/>
    </location>
</feature>
<proteinExistence type="predicted"/>
<keyword evidence="3" id="KW-1185">Reference proteome</keyword>
<sequence>MTTVPPLFEATLESHNHIHLLIKILTSLSSTNAQGTGLNGASNLVNTSSAISKLNIVFTPREIYFQLLNDPRICFQLIKVKREFFNKFNIDLNGEHAADLSSVHPKFGKCYSLGVSRLDGVSVFSLLELTRIQIVLRYDESSESMILVFLAKYSTGLVKKLVIKDLVMMETNYTNLYDLIDHIPKLDATELNYFDLDISNFEFIEKINYSSLRQYDFEIGTNGKIVRLRAFQPVLENDVSKQVSTHAISFRVRNLKKAQLIAGISGNKQEREYFKWQVKLSNLKINVLNFIKMLKCDFRVHFSEELNELLCSFNYLGLVDFNTVLIGFNDQFNNVLPIDSGNVTVRQANQLNQHQEEELGEGQQYEDNDNVYGDDFGYTPAPTTPHNVTLPAFAPAEHVPLFHQTQSNEDDPTDEGSDEDIQAPEQKQMQKQPQPHHHNQQFNQDDHDDNEPIVQWNETRNHKAKDRQANQNPDHQAGHRTLTNEEIINNAKAKYLKEQEKKRKLAEEQRLKEKSKRSRRATDQEDAETDILGPTQVTNVVKGLFD</sequence>
<organism evidence="2 3">
    <name type="scientific">Wickerhamomyces pijperi</name>
    <name type="common">Yeast</name>
    <name type="synonym">Pichia pijperi</name>
    <dbReference type="NCBI Taxonomy" id="599730"/>
    <lineage>
        <taxon>Eukaryota</taxon>
        <taxon>Fungi</taxon>
        <taxon>Dikarya</taxon>
        <taxon>Ascomycota</taxon>
        <taxon>Saccharomycotina</taxon>
        <taxon>Saccharomycetes</taxon>
        <taxon>Phaffomycetales</taxon>
        <taxon>Wickerhamomycetaceae</taxon>
        <taxon>Wickerhamomyces</taxon>
    </lineage>
</organism>
<feature type="region of interest" description="Disordered" evidence="1">
    <location>
        <begin position="355"/>
        <end position="390"/>
    </location>
</feature>
<feature type="compositionally biased region" description="Acidic residues" evidence="1">
    <location>
        <begin position="408"/>
        <end position="422"/>
    </location>
</feature>